<proteinExistence type="predicted"/>
<dbReference type="SUPFAM" id="SSF53335">
    <property type="entry name" value="S-adenosyl-L-methionine-dependent methyltransferases"/>
    <property type="match status" value="1"/>
</dbReference>
<evidence type="ECO:0000313" key="2">
    <source>
        <dbReference type="EMBL" id="GIZ94240.1"/>
    </source>
</evidence>
<dbReference type="Gene3D" id="3.40.50.150">
    <property type="entry name" value="Vaccinia Virus protein VP39"/>
    <property type="match status" value="1"/>
</dbReference>
<gene>
    <name evidence="1" type="ORF">KAM435_30840</name>
    <name evidence="2" type="ORF">KAM436_32080</name>
</gene>
<comment type="caution">
    <text evidence="1">The sequence shown here is derived from an EMBL/GenBank/DDBJ whole genome shotgun (WGS) entry which is preliminary data.</text>
</comment>
<reference evidence="1 4" key="1">
    <citation type="submission" date="2021-07" db="EMBL/GenBank/DDBJ databases">
        <title>Whole genome sequencing of carbapenem-resistant Pseudomonas spp. isolated in Japan.</title>
        <authorList>
            <person name="Suzuki M."/>
            <person name="Maehana S."/>
            <person name="Kitasato H."/>
        </authorList>
    </citation>
    <scope>NUCLEOTIDE SEQUENCE</scope>
    <source>
        <strain evidence="1">KAM435</strain>
        <strain evidence="2 4">KAM436</strain>
    </source>
</reference>
<accession>A0AA37CI40</accession>
<dbReference type="InterPro" id="IPR029063">
    <property type="entry name" value="SAM-dependent_MTases_sf"/>
</dbReference>
<dbReference type="Proteomes" id="UP000887228">
    <property type="component" value="Unassembled WGS sequence"/>
</dbReference>
<dbReference type="Proteomes" id="UP000887212">
    <property type="component" value="Unassembled WGS sequence"/>
</dbReference>
<evidence type="ECO:0000313" key="3">
    <source>
        <dbReference type="Proteomes" id="UP000887212"/>
    </source>
</evidence>
<organism evidence="1 3">
    <name type="scientific">Aquipseudomonas alcaligenes</name>
    <name type="common">Pseudomonas alcaligenes</name>
    <dbReference type="NCBI Taxonomy" id="43263"/>
    <lineage>
        <taxon>Bacteria</taxon>
        <taxon>Pseudomonadati</taxon>
        <taxon>Pseudomonadota</taxon>
        <taxon>Gammaproteobacteria</taxon>
        <taxon>Pseudomonadales</taxon>
        <taxon>Pseudomonadaceae</taxon>
        <taxon>Aquipseudomonas</taxon>
    </lineage>
</organism>
<protein>
    <recommendedName>
        <fullName evidence="5">Class I SAM-dependent methyltransferase</fullName>
    </recommendedName>
</protein>
<sequence>MRVIWERVAALWRGVPSRAQTSGGAIDSRYCGLHDAVLSGWFNNATGELHPDFAVSSQDTVLDFGCGGGGATQFCSRQGAHVIFADSDASKIAQIEEALMQSGASSFQGIVSETLPLPLEDASVSRVVAQEVLEHVENPQQVLTDLYRLGRPGALYLLSVPHERSELMQQGIAPASHFAPPNHRHIFDEEQFMELVQTTGLEVVSRHNFGFYWAFWMMLYWANLDAEGHVHQGATHDLITPPYAPLLDDWAAIWQRLLQMPAGPELKRRLDALLPKSQIIVARKPN</sequence>
<dbReference type="EMBL" id="BPMS01000015">
    <property type="protein sequence ID" value="GIZ89757.1"/>
    <property type="molecule type" value="Genomic_DNA"/>
</dbReference>
<dbReference type="Pfam" id="PF13489">
    <property type="entry name" value="Methyltransf_23"/>
    <property type="match status" value="1"/>
</dbReference>
<dbReference type="AlphaFoldDB" id="A0AA37CI40"/>
<dbReference type="CDD" id="cd02440">
    <property type="entry name" value="AdoMet_MTases"/>
    <property type="match status" value="1"/>
</dbReference>
<evidence type="ECO:0000313" key="1">
    <source>
        <dbReference type="EMBL" id="GIZ89757.1"/>
    </source>
</evidence>
<dbReference type="PANTHER" id="PTHR43861">
    <property type="entry name" value="TRANS-ACONITATE 2-METHYLTRANSFERASE-RELATED"/>
    <property type="match status" value="1"/>
</dbReference>
<name>A0AA37CI40_AQUAC</name>
<evidence type="ECO:0000313" key="4">
    <source>
        <dbReference type="Proteomes" id="UP000887228"/>
    </source>
</evidence>
<evidence type="ECO:0008006" key="5">
    <source>
        <dbReference type="Google" id="ProtNLM"/>
    </source>
</evidence>
<dbReference type="EMBL" id="BPMT01000015">
    <property type="protein sequence ID" value="GIZ94240.1"/>
    <property type="molecule type" value="Genomic_DNA"/>
</dbReference>